<keyword evidence="2" id="KW-1185">Reference proteome</keyword>
<dbReference type="Proteomes" id="UP000475037">
    <property type="component" value="Unassembled WGS sequence"/>
</dbReference>
<dbReference type="AlphaFoldDB" id="A0A6G1B7K1"/>
<protein>
    <submittedName>
        <fullName evidence="1">LORF2 protein</fullName>
    </submittedName>
</protein>
<feature type="non-terminal residue" evidence="1">
    <location>
        <position position="1"/>
    </location>
</feature>
<organism evidence="1 2">
    <name type="scientific">Crocuta crocuta</name>
    <name type="common">Spotted hyena</name>
    <dbReference type="NCBI Taxonomy" id="9678"/>
    <lineage>
        <taxon>Eukaryota</taxon>
        <taxon>Metazoa</taxon>
        <taxon>Chordata</taxon>
        <taxon>Craniata</taxon>
        <taxon>Vertebrata</taxon>
        <taxon>Euteleostomi</taxon>
        <taxon>Mammalia</taxon>
        <taxon>Eutheria</taxon>
        <taxon>Laurasiatheria</taxon>
        <taxon>Carnivora</taxon>
        <taxon>Feliformia</taxon>
        <taxon>Hyaenidae</taxon>
        <taxon>Crocuta</taxon>
    </lineage>
</organism>
<proteinExistence type="predicted"/>
<sequence>LFNKQCWGSCMSACRGRKLDPYLTPYTKINSKRIKDLNISLKNRKLLEENMGINLCDLRLDNGFLGMTPKAQATKKKNGYIGHHRSKKLLHLKGCHQKGKRQPTEVGKIFTNHISDK</sequence>
<dbReference type="EMBL" id="VOAJ01001971">
    <property type="protein sequence ID" value="KAF0883754.1"/>
    <property type="molecule type" value="Genomic_DNA"/>
</dbReference>
<accession>A0A6G1B7K1</accession>
<comment type="caution">
    <text evidence="1">The sequence shown here is derived from an EMBL/GenBank/DDBJ whole genome shotgun (WGS) entry which is preliminary data.</text>
</comment>
<evidence type="ECO:0000313" key="2">
    <source>
        <dbReference type="Proteomes" id="UP000475037"/>
    </source>
</evidence>
<name>A0A6G1B7K1_CROCR</name>
<feature type="non-terminal residue" evidence="1">
    <location>
        <position position="117"/>
    </location>
</feature>
<reference evidence="1 2" key="1">
    <citation type="submission" date="2019-11" db="EMBL/GenBank/DDBJ databases">
        <authorList>
            <person name="Yang C."/>
            <person name="Li F."/>
        </authorList>
    </citation>
    <scope>NUCLEOTIDE SEQUENCE [LARGE SCALE GENOMIC DNA]</scope>
    <source>
        <strain evidence="1">KB4526</strain>
        <tissue evidence="1">Muscle</tissue>
    </source>
</reference>
<evidence type="ECO:0000313" key="1">
    <source>
        <dbReference type="EMBL" id="KAF0883754.1"/>
    </source>
</evidence>
<gene>
    <name evidence="1" type="ORF">FOF47_R05781</name>
</gene>